<proteinExistence type="predicted"/>
<dbReference type="EMBL" id="MU006244">
    <property type="protein sequence ID" value="KAF2819514.1"/>
    <property type="molecule type" value="Genomic_DNA"/>
</dbReference>
<comment type="subcellular location">
    <subcellularLocation>
        <location evidence="1">Membrane</location>
        <topology evidence="1">Single-pass membrane protein</topology>
    </subcellularLocation>
</comment>
<evidence type="ECO:0000256" key="7">
    <source>
        <dbReference type="SAM" id="MobiDB-lite"/>
    </source>
</evidence>
<feature type="domain" description="SH3" evidence="9">
    <location>
        <begin position="421"/>
        <end position="482"/>
    </location>
</feature>
<accession>A0A6A6ZGT4</accession>
<keyword evidence="3 8" id="KW-0812">Transmembrane</keyword>
<dbReference type="GO" id="GO:0016020">
    <property type="term" value="C:membrane"/>
    <property type="evidence" value="ECO:0007669"/>
    <property type="project" value="UniProtKB-SubCell"/>
</dbReference>
<feature type="region of interest" description="Disordered" evidence="7">
    <location>
        <begin position="180"/>
        <end position="209"/>
    </location>
</feature>
<evidence type="ECO:0000256" key="5">
    <source>
        <dbReference type="ARBA" id="ARBA00023136"/>
    </source>
</evidence>
<feature type="compositionally biased region" description="Basic and acidic residues" evidence="7">
    <location>
        <begin position="263"/>
        <end position="276"/>
    </location>
</feature>
<dbReference type="InterPro" id="IPR035521">
    <property type="entry name" value="Fus1_SH3"/>
</dbReference>
<sequence>HNMARQHEHAHLVQRQRNQVETVVSVRYVTASNTYTVAVRWETPPASGIALPPPMVRPQETSANGGPVRVTSTAAATSKKPSATPSSRSNDDDGIEAPSTPVQVESTLKVATQVPTPNAGSAIAAASSAAATISAGASANSADAGMSTGAKAGIALGVLLCVCALLTGILLLYRRKKKQQDAASQDNEKIDLNDAPRPLPPQVQAAPAVVAAPSIRTQRTLSTAPRLSLRPVTQFDPAFENRKSAAAGNLLSVAGATAPPTPSKERDLPDRPRSAWERPGAANVAPAENPFNDPQQLSPPSANPFGNDAALDPTQAQIPNSPPNASPLHSTQPSADFANPAVAIASADINPVLAATAMASVPPPTQDFPAPPSIKAPSDGVPASPAWTEDFPASPGPAPVGPPPVAGAVVGARSNSPAPPAVDNVHRVQLDFKPSMQDELGLHAGQLVRMLHEYDDGWALCIRMDRSQQGVVPRTCLSKHPVKPRTGPPRQGPPPPGMRGPPIRSPMGPGGIPQPRPLSPASGRNSPHPPGMSPGPHSMSPGPRQMSPQMQGSPRSRSNSNAPQFGPPRGRSNSNAPYAGPPRSMSPGPYGGGPQMAPPPQMGRPRANSASQLSNQRRGPAPGPSPMNPNGGPMPPRKPVPGMAM</sequence>
<dbReference type="Gene3D" id="2.30.30.40">
    <property type="entry name" value="SH3 Domains"/>
    <property type="match status" value="1"/>
</dbReference>
<feature type="compositionally biased region" description="Low complexity" evidence="7">
    <location>
        <begin position="68"/>
        <end position="88"/>
    </location>
</feature>
<evidence type="ECO:0000256" key="6">
    <source>
        <dbReference type="PROSITE-ProRule" id="PRU00192"/>
    </source>
</evidence>
<name>A0A6A6ZGT4_9PLEO</name>
<dbReference type="Pfam" id="PF14604">
    <property type="entry name" value="SH3_9"/>
    <property type="match status" value="1"/>
</dbReference>
<evidence type="ECO:0000259" key="9">
    <source>
        <dbReference type="PROSITE" id="PS50002"/>
    </source>
</evidence>
<feature type="transmembrane region" description="Helical" evidence="8">
    <location>
        <begin position="152"/>
        <end position="173"/>
    </location>
</feature>
<feature type="compositionally biased region" description="Polar residues" evidence="7">
    <location>
        <begin position="546"/>
        <end position="563"/>
    </location>
</feature>
<dbReference type="SUPFAM" id="SSF50044">
    <property type="entry name" value="SH3-domain"/>
    <property type="match status" value="1"/>
</dbReference>
<feature type="region of interest" description="Disordered" evidence="7">
    <location>
        <begin position="46"/>
        <end position="105"/>
    </location>
</feature>
<keyword evidence="11" id="KW-1185">Reference proteome</keyword>
<protein>
    <recommendedName>
        <fullName evidence="9">SH3 domain-containing protein</fullName>
    </recommendedName>
</protein>
<gene>
    <name evidence="10" type="ORF">CC86DRAFT_306844</name>
</gene>
<feature type="region of interest" description="Disordered" evidence="7">
    <location>
        <begin position="363"/>
        <end position="383"/>
    </location>
</feature>
<evidence type="ECO:0000313" key="10">
    <source>
        <dbReference type="EMBL" id="KAF2819514.1"/>
    </source>
</evidence>
<feature type="compositionally biased region" description="Pro residues" evidence="7">
    <location>
        <begin position="486"/>
        <end position="499"/>
    </location>
</feature>
<feature type="region of interest" description="Disordered" evidence="7">
    <location>
        <begin position="473"/>
        <end position="645"/>
    </location>
</feature>
<evidence type="ECO:0000256" key="2">
    <source>
        <dbReference type="ARBA" id="ARBA00022443"/>
    </source>
</evidence>
<evidence type="ECO:0000313" key="11">
    <source>
        <dbReference type="Proteomes" id="UP000799424"/>
    </source>
</evidence>
<dbReference type="PROSITE" id="PS50002">
    <property type="entry name" value="SH3"/>
    <property type="match status" value="1"/>
</dbReference>
<feature type="region of interest" description="Disordered" evidence="7">
    <location>
        <begin position="252"/>
        <end position="334"/>
    </location>
</feature>
<reference evidence="10" key="1">
    <citation type="journal article" date="2020" name="Stud. Mycol.">
        <title>101 Dothideomycetes genomes: a test case for predicting lifestyles and emergence of pathogens.</title>
        <authorList>
            <person name="Haridas S."/>
            <person name="Albert R."/>
            <person name="Binder M."/>
            <person name="Bloem J."/>
            <person name="Labutti K."/>
            <person name="Salamov A."/>
            <person name="Andreopoulos B."/>
            <person name="Baker S."/>
            <person name="Barry K."/>
            <person name="Bills G."/>
            <person name="Bluhm B."/>
            <person name="Cannon C."/>
            <person name="Castanera R."/>
            <person name="Culley D."/>
            <person name="Daum C."/>
            <person name="Ezra D."/>
            <person name="Gonzalez J."/>
            <person name="Henrissat B."/>
            <person name="Kuo A."/>
            <person name="Liang C."/>
            <person name="Lipzen A."/>
            <person name="Lutzoni F."/>
            <person name="Magnuson J."/>
            <person name="Mondo S."/>
            <person name="Nolan M."/>
            <person name="Ohm R."/>
            <person name="Pangilinan J."/>
            <person name="Park H.-J."/>
            <person name="Ramirez L."/>
            <person name="Alfaro M."/>
            <person name="Sun H."/>
            <person name="Tritt A."/>
            <person name="Yoshinaga Y."/>
            <person name="Zwiers L.-H."/>
            <person name="Turgeon B."/>
            <person name="Goodwin S."/>
            <person name="Spatafora J."/>
            <person name="Crous P."/>
            <person name="Grigoriev I."/>
        </authorList>
    </citation>
    <scope>NUCLEOTIDE SEQUENCE</scope>
    <source>
        <strain evidence="10">CBS 113818</strain>
    </source>
</reference>
<organism evidence="10 11">
    <name type="scientific">Ophiobolus disseminans</name>
    <dbReference type="NCBI Taxonomy" id="1469910"/>
    <lineage>
        <taxon>Eukaryota</taxon>
        <taxon>Fungi</taxon>
        <taxon>Dikarya</taxon>
        <taxon>Ascomycota</taxon>
        <taxon>Pezizomycotina</taxon>
        <taxon>Dothideomycetes</taxon>
        <taxon>Pleosporomycetidae</taxon>
        <taxon>Pleosporales</taxon>
        <taxon>Pleosporineae</taxon>
        <taxon>Phaeosphaeriaceae</taxon>
        <taxon>Ophiobolus</taxon>
    </lineage>
</organism>
<dbReference type="InterPro" id="IPR051694">
    <property type="entry name" value="Immunoregulatory_rcpt-like"/>
</dbReference>
<evidence type="ECO:0000256" key="3">
    <source>
        <dbReference type="ARBA" id="ARBA00022692"/>
    </source>
</evidence>
<dbReference type="AlphaFoldDB" id="A0A6A6ZGT4"/>
<feature type="non-terminal residue" evidence="10">
    <location>
        <position position="1"/>
    </location>
</feature>
<keyword evidence="2 6" id="KW-0728">SH3 domain</keyword>
<dbReference type="SMART" id="SM00326">
    <property type="entry name" value="SH3"/>
    <property type="match status" value="1"/>
</dbReference>
<keyword evidence="4 8" id="KW-1133">Transmembrane helix</keyword>
<feature type="compositionally biased region" description="Polar residues" evidence="7">
    <location>
        <begin position="608"/>
        <end position="617"/>
    </location>
</feature>
<dbReference type="InterPro" id="IPR001452">
    <property type="entry name" value="SH3_domain"/>
</dbReference>
<feature type="compositionally biased region" description="Pro residues" evidence="7">
    <location>
        <begin position="363"/>
        <end position="374"/>
    </location>
</feature>
<dbReference type="OrthoDB" id="5340910at2759"/>
<dbReference type="CDD" id="cd11854">
    <property type="entry name" value="SH3_Fus1p"/>
    <property type="match status" value="1"/>
</dbReference>
<evidence type="ECO:0000256" key="8">
    <source>
        <dbReference type="SAM" id="Phobius"/>
    </source>
</evidence>
<evidence type="ECO:0000256" key="4">
    <source>
        <dbReference type="ARBA" id="ARBA00022989"/>
    </source>
</evidence>
<dbReference type="Proteomes" id="UP000799424">
    <property type="component" value="Unassembled WGS sequence"/>
</dbReference>
<dbReference type="GO" id="GO:0071944">
    <property type="term" value="C:cell periphery"/>
    <property type="evidence" value="ECO:0007669"/>
    <property type="project" value="UniProtKB-ARBA"/>
</dbReference>
<evidence type="ECO:0000256" key="1">
    <source>
        <dbReference type="ARBA" id="ARBA00004167"/>
    </source>
</evidence>
<keyword evidence="5 8" id="KW-0472">Membrane</keyword>
<dbReference type="PANTHER" id="PTHR15549">
    <property type="entry name" value="PAIRED IMMUNOGLOBULIN-LIKE TYPE 2 RECEPTOR"/>
    <property type="match status" value="1"/>
</dbReference>
<feature type="compositionally biased region" description="Pro residues" evidence="7">
    <location>
        <begin position="621"/>
        <end position="639"/>
    </location>
</feature>
<dbReference type="InterPro" id="IPR036028">
    <property type="entry name" value="SH3-like_dom_sf"/>
</dbReference>
<feature type="compositionally biased region" description="Low complexity" evidence="7">
    <location>
        <begin position="534"/>
        <end position="543"/>
    </location>
</feature>